<sequence length="204" mass="23126">MTVRIYWTDPLDGYHWINPVDSDDFKRLRFDGTSRASSWEPVKMELVTEDSRGAQTSDEFTYFPWSGSDRLMLRDEAIEKVGPLLEPYGEILPLEGDGFRVSVFNCTTVVDALDEDESEIAYFRSSGRLQEIRSYVFRAKDVEGLGAFTLTQQPGKPVLFTDALIDELAGTGLSALCFTALWDSEEGTYGERLATEFRSMDRKI</sequence>
<accession>A0A154M4A7</accession>
<evidence type="ECO:0000313" key="2">
    <source>
        <dbReference type="EMBL" id="OKA07390.1"/>
    </source>
</evidence>
<organism evidence="1 3">
    <name type="scientific">Amycolatopsis regifaucium</name>
    <dbReference type="NCBI Taxonomy" id="546365"/>
    <lineage>
        <taxon>Bacteria</taxon>
        <taxon>Bacillati</taxon>
        <taxon>Actinomycetota</taxon>
        <taxon>Actinomycetes</taxon>
        <taxon>Pseudonocardiales</taxon>
        <taxon>Pseudonocardiaceae</taxon>
        <taxon>Amycolatopsis</taxon>
    </lineage>
</organism>
<proteinExistence type="predicted"/>
<dbReference type="RefSeq" id="WP_061981025.1">
    <property type="nucleotide sequence ID" value="NZ_FOPQ01000002.1"/>
</dbReference>
<gene>
    <name evidence="2" type="ORF">ATP06_0216215</name>
    <name evidence="1" type="ORF">AVL48_16535</name>
</gene>
<reference evidence="1 3" key="1">
    <citation type="submission" date="2015-12" db="EMBL/GenBank/DDBJ databases">
        <title>Amycolatopsis regifaucium genome sequencing and assembly.</title>
        <authorList>
            <person name="Mayilraj S."/>
        </authorList>
    </citation>
    <scope>NUCLEOTIDE SEQUENCE [LARGE SCALE GENOMIC DNA]</scope>
    <source>
        <strain evidence="1 3">GY080</strain>
    </source>
</reference>
<protein>
    <submittedName>
        <fullName evidence="1">Uncharacterized protein</fullName>
    </submittedName>
</protein>
<keyword evidence="4" id="KW-1185">Reference proteome</keyword>
<dbReference type="AlphaFoldDB" id="A0A154M4A7"/>
<dbReference type="OrthoDB" id="5188015at2"/>
<comment type="caution">
    <text evidence="1">The sequence shown here is derived from an EMBL/GenBank/DDBJ whole genome shotgun (WGS) entry which is preliminary data.</text>
</comment>
<evidence type="ECO:0000313" key="3">
    <source>
        <dbReference type="Proteomes" id="UP000076321"/>
    </source>
</evidence>
<reference evidence="2 4" key="2">
    <citation type="submission" date="2016-11" db="EMBL/GenBank/DDBJ databases">
        <title>Genome sequencing of Amycolatopsis regifaucium.</title>
        <authorList>
            <person name="Mayilraj S."/>
            <person name="Kaur N."/>
        </authorList>
    </citation>
    <scope>NUCLEOTIDE SEQUENCE [LARGE SCALE GENOMIC DNA]</scope>
    <source>
        <strain evidence="2 4">GY080</strain>
    </source>
</reference>
<dbReference type="Proteomes" id="UP000186883">
    <property type="component" value="Unassembled WGS sequence"/>
</dbReference>
<evidence type="ECO:0000313" key="4">
    <source>
        <dbReference type="Proteomes" id="UP000186883"/>
    </source>
</evidence>
<dbReference type="EMBL" id="LQCI01000052">
    <property type="protein sequence ID" value="KZB79207.1"/>
    <property type="molecule type" value="Genomic_DNA"/>
</dbReference>
<name>A0A154M4A7_9PSEU</name>
<dbReference type="EMBL" id="LOBU02000013">
    <property type="protein sequence ID" value="OKA07390.1"/>
    <property type="molecule type" value="Genomic_DNA"/>
</dbReference>
<dbReference type="Proteomes" id="UP000076321">
    <property type="component" value="Unassembled WGS sequence"/>
</dbReference>
<evidence type="ECO:0000313" key="1">
    <source>
        <dbReference type="EMBL" id="KZB79207.1"/>
    </source>
</evidence>